<protein>
    <submittedName>
        <fullName evidence="3">VWA domain-containing protein</fullName>
    </submittedName>
</protein>
<dbReference type="InterPro" id="IPR036465">
    <property type="entry name" value="vWFA_dom_sf"/>
</dbReference>
<dbReference type="Proteomes" id="UP000315400">
    <property type="component" value="Unassembled WGS sequence"/>
</dbReference>
<feature type="compositionally biased region" description="Low complexity" evidence="1">
    <location>
        <begin position="15"/>
        <end position="27"/>
    </location>
</feature>
<dbReference type="CDD" id="cd00198">
    <property type="entry name" value="vWFA"/>
    <property type="match status" value="1"/>
</dbReference>
<reference evidence="3 4" key="1">
    <citation type="submission" date="2019-06" db="EMBL/GenBank/DDBJ databases">
        <title>Metagenome assembled Genome of Spiribacter salinus SL48-SHIP from the microbial mat of Salt Lake 48 (Novosibirsk region, Russia).</title>
        <authorList>
            <person name="Shipova A."/>
            <person name="Rozanov A.S."/>
            <person name="Bryanskaya A.V."/>
            <person name="Peltek S.E."/>
        </authorList>
    </citation>
    <scope>NUCLEOTIDE SEQUENCE [LARGE SCALE GENOMIC DNA]</scope>
    <source>
        <strain evidence="3">SL48-SHIP-2</strain>
    </source>
</reference>
<dbReference type="EMBL" id="VIFK01000272">
    <property type="protein sequence ID" value="TQE98134.1"/>
    <property type="molecule type" value="Genomic_DNA"/>
</dbReference>
<evidence type="ECO:0000313" key="3">
    <source>
        <dbReference type="EMBL" id="TQE98134.1"/>
    </source>
</evidence>
<dbReference type="InterPro" id="IPR002035">
    <property type="entry name" value="VWF_A"/>
</dbReference>
<proteinExistence type="predicted"/>
<gene>
    <name evidence="3" type="ORF">FKY71_15420</name>
</gene>
<dbReference type="SUPFAM" id="SSF53300">
    <property type="entry name" value="vWA-like"/>
    <property type="match status" value="1"/>
</dbReference>
<dbReference type="Gene3D" id="3.40.50.410">
    <property type="entry name" value="von Willebrand factor, type A domain"/>
    <property type="match status" value="1"/>
</dbReference>
<dbReference type="PROSITE" id="PS50234">
    <property type="entry name" value="VWFA"/>
    <property type="match status" value="1"/>
</dbReference>
<dbReference type="AlphaFoldDB" id="A0A540VMY6"/>
<evidence type="ECO:0000313" key="4">
    <source>
        <dbReference type="Proteomes" id="UP000315400"/>
    </source>
</evidence>
<accession>A0A540VMY6</accession>
<dbReference type="SMART" id="SM00327">
    <property type="entry name" value="VWA"/>
    <property type="match status" value="1"/>
</dbReference>
<feature type="region of interest" description="Disordered" evidence="1">
    <location>
        <begin position="1"/>
        <end position="44"/>
    </location>
</feature>
<evidence type="ECO:0000256" key="1">
    <source>
        <dbReference type="SAM" id="MobiDB-lite"/>
    </source>
</evidence>
<comment type="caution">
    <text evidence="3">The sequence shown here is derived from an EMBL/GenBank/DDBJ whole genome shotgun (WGS) entry which is preliminary data.</text>
</comment>
<dbReference type="Pfam" id="PF00092">
    <property type="entry name" value="VWA"/>
    <property type="match status" value="1"/>
</dbReference>
<sequence>MYRACGSPSIRDRPAPTSAARARTKSAYCSPDAGSAPNTHQSDVNNDESCWQTIQRVLLQRYGYPLNAPDPPVLGPSTGSPFPANENDLFEYLIPERRVALVIDRSGSMNIAERMPSAREATRYWVERLLLEEEDTRMAVVTFNQGATLLQPLATPSEIAPGLVETIMTLPAQGLTNMVGGLELARQQVRSDPPRAATQTVVLLTDGWHNHPQSTSLVQVIPGYGDDRIQIFPIGLGTSEYTPGSQQNWGAVDMAGLRDLAQQTGGSYPILANNATAAEDRIKELYDFILGGLVASAQGSLDALPDHPGDPGTITSAPGKRPKLTSLAKQYEIGTLKDLIAGRRPQRNTSRWRARFVVEPIFVERDSSRLSVTLSFPAIAPLWLYLITPSGKAHNMAASDTQMISQERTEFAVVKQPTPGLWYAVGFRPTGGGSLHWRLCAGSRNRRLAVDARASSINPPGSPVLLDAGAVWGDRLSGLSVVAQIRAPDGTLANVTLSDGATGEAEDGAYRGAYTPTSAGRHDGVIRIGARGVPIQAQMAHRLSHAGNDLKHSGRLELKPIAGPFRRLVPVSFWSGDLPKSFDLELFKP</sequence>
<evidence type="ECO:0000259" key="2">
    <source>
        <dbReference type="PROSITE" id="PS50234"/>
    </source>
</evidence>
<organism evidence="3 4">
    <name type="scientific">Spiribacter salinus</name>
    <dbReference type="NCBI Taxonomy" id="1335746"/>
    <lineage>
        <taxon>Bacteria</taxon>
        <taxon>Pseudomonadati</taxon>
        <taxon>Pseudomonadota</taxon>
        <taxon>Gammaproteobacteria</taxon>
        <taxon>Chromatiales</taxon>
        <taxon>Ectothiorhodospiraceae</taxon>
        <taxon>Spiribacter</taxon>
    </lineage>
</organism>
<name>A0A540VMY6_9GAMM</name>
<feature type="domain" description="VWFA" evidence="2">
    <location>
        <begin position="98"/>
        <end position="289"/>
    </location>
</feature>